<evidence type="ECO:0000256" key="4">
    <source>
        <dbReference type="ARBA" id="ARBA00022679"/>
    </source>
</evidence>
<dbReference type="SMART" id="SM00388">
    <property type="entry name" value="HisKA"/>
    <property type="match status" value="1"/>
</dbReference>
<dbReference type="InterPro" id="IPR011009">
    <property type="entry name" value="Kinase-like_dom_sf"/>
</dbReference>
<dbReference type="Pfam" id="PF02518">
    <property type="entry name" value="HATPase_c"/>
    <property type="match status" value="1"/>
</dbReference>
<dbReference type="Pfam" id="PF00069">
    <property type="entry name" value="Pkinase"/>
    <property type="match status" value="1"/>
</dbReference>
<dbReference type="Proteomes" id="UP000295781">
    <property type="component" value="Chromosome"/>
</dbReference>
<evidence type="ECO:0000313" key="10">
    <source>
        <dbReference type="Proteomes" id="UP000295781"/>
    </source>
</evidence>
<sequence>MSQFTITEVLHSGLDTALYRGYRNSDHAPVAVKLLKRSHESPREVAKLRYEYMMIRDLGLPGVVTAYGLERSESGLALVMEDLGEQALQDVLRAQRVDLMMALRIAASVAETLDALHRRHVIHKDINPRNILVNMRTGAARLSAFSVATRLSHEIQRAQSPDLLEGSLPYMSPEQTGRMNRLLDHRTDLYSLGVVMYEVLTGRLPFQSSDPMEMVHSHIARRPVPPHEIAPEIPRVVSELVMKLLAKAAEDRYQGAFGLTVDLRECLARLEANGTIGAFPLGRRDLSGELHIPQRLYGREAETRDLLLAFDRVGQGGVELLLVAGFSGIGKSVLVNEVHKPIAARGGAFISGKFDLLNRSVPYAPIANAFRDLIRGHLQRSAEELSALKERLLLALGPNAQLIIDLLPELAVILGPQPTVPELGPTEAQNRFAIVFQSFLRVFATKERPLVLFLDDLQWADSASLRLLQIILANPENAHLLVLGAYRDNEVGPAHPLALTIEEIRKGSAKLSEITLKPLAPSTVSQIIADTFATETDRVSPLAEIVFEKTQGNPFFMSQLLGALHRDKLVGFNAGTGAWEWDLAGIQQADITDNVVVLMVGKIRKLAPGTQRVLKLAACMGHQFELKTLSIIHEKTPAATAADLWEALREGFVVPLTAEYRFLHAPRGEDVEEQHDVEALRVSYKFLHDRVQQAAYSMIEEDRRQEVHLQIGRLLRRSRGDEGHDEDVFQIVYHTNLGASLITQRSEQVDVARLNLVAGKRAKAATAFQTAVGYFRAGAALLGEAGWGDEYATTFELSAELAECAYLNGQHEEAEALFDVILRRARSTLERARILNLRVVLYCMQIRYVDAMEVGRAALALLGIRVPEAEEECQAALEAELAQVRVNLGGRRVHELIDSPVMTDPEQQLALKILANLWGVAFIINPVLLALVCVMPANISLKHGQSEEAAFGYLTYGFVLATRGEYQAAHEFGQLALDLNERYNNISIKCRLHYMFALNVSFCRKSLRLSLEHARRAVRAGPESGDLNYLSYTLSNIVWTRIGLGDELGAVGEEIEKLLLLVRQTYNPASTANVTVGRQLVACLRGLTKGLHSIGDDTLDEAAFVESIQAPELVSTLCWYAAAKLRLALLAEDLAGAIEMGIIADRTIGGSAGLIFSVDMAFHLCLVILALPPAQASGEPLGSMFARHRGKVFAYAEGCPENFQHKRLLIEAEEARAAGRRIEAMDLYDRSIEVARTNRFAHDEALANELAARFYLDLGREKVAGVYMTEAHRCYKAWGASAKVAQLEEKYGAVLAARSPSTSERLGLPIATMAIDLMTVFKASQALSEEIDLERLLQKLMRITLENAGAERGFLIRDHAGELLLEAEATAEGMVVSVRGPAAPLPASAAPMTLLGHVRRARESVVLDYAAGEPRFADDEYIRAKRPKSVLCIPLLRQGALVGLLYLENNLTSGAFTPERALTLDLLASQAASSLENARLYAELSRENAERRRAQEALRELNAELELRIQQRTAQLQVANKELEAFSHSVSHDLRAPLRVIDGFSLALLEDHGDELDEDARELLMQVRWGSERMSDLIDDMLKLSRVTRAEMQREPVDMSALASEVLSALRKSQPDRTVECAVAGAVTASGDSHLLKIALENLLGNAWKFTSKRADARIEFGQIEGGYEEQRDGGATYFVRDNGAGFDMKYAAKLFGTFQRLHTEEEFAGTGIGLATVHRIVARHGGRIWAESAVDQGATFYFTLQPGTPFAGKTSS</sequence>
<dbReference type="InterPro" id="IPR053159">
    <property type="entry name" value="Hybrid_Histidine_Kinase"/>
</dbReference>
<dbReference type="Pfam" id="PF00512">
    <property type="entry name" value="HisKA"/>
    <property type="match status" value="1"/>
</dbReference>
<feature type="domain" description="Protein kinase" evidence="7">
    <location>
        <begin position="4"/>
        <end position="267"/>
    </location>
</feature>
<dbReference type="Gene3D" id="3.40.50.300">
    <property type="entry name" value="P-loop containing nucleotide triphosphate hydrolases"/>
    <property type="match status" value="1"/>
</dbReference>
<dbReference type="InterPro" id="IPR036097">
    <property type="entry name" value="HisK_dim/P_sf"/>
</dbReference>
<dbReference type="InterPro" id="IPR027417">
    <property type="entry name" value="P-loop_NTPase"/>
</dbReference>
<keyword evidence="6" id="KW-0175">Coiled coil</keyword>
<dbReference type="SUPFAM" id="SSF55874">
    <property type="entry name" value="ATPase domain of HSP90 chaperone/DNA topoisomerase II/histidine kinase"/>
    <property type="match status" value="1"/>
</dbReference>
<keyword evidence="5" id="KW-0418">Kinase</keyword>
<dbReference type="InterPro" id="IPR004358">
    <property type="entry name" value="Sig_transdc_His_kin-like_C"/>
</dbReference>
<organism evidence="9 10">
    <name type="scientific">Sorangium cellulosum</name>
    <name type="common">Polyangium cellulosum</name>
    <dbReference type="NCBI Taxonomy" id="56"/>
    <lineage>
        <taxon>Bacteria</taxon>
        <taxon>Pseudomonadati</taxon>
        <taxon>Myxococcota</taxon>
        <taxon>Polyangia</taxon>
        <taxon>Polyangiales</taxon>
        <taxon>Polyangiaceae</taxon>
        <taxon>Sorangium</taxon>
    </lineage>
</organism>
<dbReference type="SUPFAM" id="SSF52540">
    <property type="entry name" value="P-loop containing nucleoside triphosphate hydrolases"/>
    <property type="match status" value="1"/>
</dbReference>
<dbReference type="InterPro" id="IPR005467">
    <property type="entry name" value="His_kinase_dom"/>
</dbReference>
<dbReference type="EMBL" id="CP012670">
    <property type="protein sequence ID" value="AUX23267.1"/>
    <property type="molecule type" value="Genomic_DNA"/>
</dbReference>
<dbReference type="Gene3D" id="3.30.450.40">
    <property type="match status" value="1"/>
</dbReference>
<dbReference type="InterPro" id="IPR029016">
    <property type="entry name" value="GAF-like_dom_sf"/>
</dbReference>
<dbReference type="InterPro" id="IPR003661">
    <property type="entry name" value="HisK_dim/P_dom"/>
</dbReference>
<dbReference type="FunFam" id="1.10.287.130:FF:000070">
    <property type="entry name" value="Histidine kinase sensor protein"/>
    <property type="match status" value="1"/>
</dbReference>
<dbReference type="InterPro" id="IPR036890">
    <property type="entry name" value="HATPase_C_sf"/>
</dbReference>
<protein>
    <recommendedName>
        <fullName evidence="2">histidine kinase</fullName>
        <ecNumber evidence="2">2.7.13.3</ecNumber>
    </recommendedName>
</protein>
<dbReference type="PANTHER" id="PTHR43642:SF1">
    <property type="entry name" value="HYBRID SIGNAL TRANSDUCTION HISTIDINE KINASE G"/>
    <property type="match status" value="1"/>
</dbReference>
<reference evidence="9 10" key="1">
    <citation type="submission" date="2015-09" db="EMBL/GenBank/DDBJ databases">
        <title>Sorangium comparison.</title>
        <authorList>
            <person name="Zaburannyi N."/>
            <person name="Bunk B."/>
            <person name="Overmann J."/>
            <person name="Mueller R."/>
        </authorList>
    </citation>
    <scope>NUCLEOTIDE SEQUENCE [LARGE SCALE GENOMIC DNA]</scope>
    <source>
        <strain evidence="9 10">So ceGT47</strain>
    </source>
</reference>
<dbReference type="InterPro" id="IPR000719">
    <property type="entry name" value="Prot_kinase_dom"/>
</dbReference>
<evidence type="ECO:0000256" key="1">
    <source>
        <dbReference type="ARBA" id="ARBA00000085"/>
    </source>
</evidence>
<dbReference type="Pfam" id="PF01590">
    <property type="entry name" value="GAF"/>
    <property type="match status" value="1"/>
</dbReference>
<dbReference type="InterPro" id="IPR003018">
    <property type="entry name" value="GAF"/>
</dbReference>
<evidence type="ECO:0000256" key="6">
    <source>
        <dbReference type="SAM" id="Coils"/>
    </source>
</evidence>
<accession>A0A4P2Q1V8</accession>
<evidence type="ECO:0000256" key="2">
    <source>
        <dbReference type="ARBA" id="ARBA00012438"/>
    </source>
</evidence>
<dbReference type="GO" id="GO:0000155">
    <property type="term" value="F:phosphorelay sensor kinase activity"/>
    <property type="evidence" value="ECO:0007669"/>
    <property type="project" value="InterPro"/>
</dbReference>
<dbReference type="Pfam" id="PF13191">
    <property type="entry name" value="AAA_16"/>
    <property type="match status" value="1"/>
</dbReference>
<dbReference type="SMART" id="SM00065">
    <property type="entry name" value="GAF"/>
    <property type="match status" value="1"/>
</dbReference>
<dbReference type="PANTHER" id="PTHR43642">
    <property type="entry name" value="HYBRID SIGNAL TRANSDUCTION HISTIDINE KINASE G"/>
    <property type="match status" value="1"/>
</dbReference>
<dbReference type="SMART" id="SM00387">
    <property type="entry name" value="HATPase_c"/>
    <property type="match status" value="1"/>
</dbReference>
<dbReference type="Gene3D" id="1.10.287.130">
    <property type="match status" value="1"/>
</dbReference>
<dbReference type="InterPro" id="IPR003594">
    <property type="entry name" value="HATPase_dom"/>
</dbReference>
<keyword evidence="3" id="KW-0597">Phosphoprotein</keyword>
<dbReference type="CDD" id="cd00082">
    <property type="entry name" value="HisKA"/>
    <property type="match status" value="1"/>
</dbReference>
<evidence type="ECO:0000259" key="7">
    <source>
        <dbReference type="PROSITE" id="PS50011"/>
    </source>
</evidence>
<dbReference type="SUPFAM" id="SSF55781">
    <property type="entry name" value="GAF domain-like"/>
    <property type="match status" value="1"/>
</dbReference>
<feature type="coiled-coil region" evidence="6">
    <location>
        <begin position="1477"/>
        <end position="1522"/>
    </location>
</feature>
<dbReference type="FunFam" id="3.30.565.10:FF:000006">
    <property type="entry name" value="Sensor histidine kinase WalK"/>
    <property type="match status" value="1"/>
</dbReference>
<dbReference type="Gene3D" id="3.30.565.10">
    <property type="entry name" value="Histidine kinase-like ATPase, C-terminal domain"/>
    <property type="match status" value="1"/>
</dbReference>
<dbReference type="Gene3D" id="1.10.510.10">
    <property type="entry name" value="Transferase(Phosphotransferase) domain 1"/>
    <property type="match status" value="1"/>
</dbReference>
<dbReference type="PROSITE" id="PS50109">
    <property type="entry name" value="HIS_KIN"/>
    <property type="match status" value="1"/>
</dbReference>
<gene>
    <name evidence="9" type="ORF">SOCEGT47_037900</name>
</gene>
<dbReference type="PRINTS" id="PR00344">
    <property type="entry name" value="BCTRLSENSOR"/>
</dbReference>
<dbReference type="CDD" id="cd14014">
    <property type="entry name" value="STKc_PknB_like"/>
    <property type="match status" value="1"/>
</dbReference>
<evidence type="ECO:0000313" key="9">
    <source>
        <dbReference type="EMBL" id="AUX23267.1"/>
    </source>
</evidence>
<evidence type="ECO:0000259" key="8">
    <source>
        <dbReference type="PROSITE" id="PS50109"/>
    </source>
</evidence>
<dbReference type="Gene3D" id="3.30.200.20">
    <property type="entry name" value="Phosphorylase Kinase, domain 1"/>
    <property type="match status" value="1"/>
</dbReference>
<dbReference type="InterPro" id="IPR041664">
    <property type="entry name" value="AAA_16"/>
</dbReference>
<dbReference type="GO" id="GO:0005524">
    <property type="term" value="F:ATP binding"/>
    <property type="evidence" value="ECO:0007669"/>
    <property type="project" value="InterPro"/>
</dbReference>
<name>A0A4P2Q1V8_SORCE</name>
<dbReference type="SUPFAM" id="SSF47384">
    <property type="entry name" value="Homodimeric domain of signal transducing histidine kinase"/>
    <property type="match status" value="1"/>
</dbReference>
<dbReference type="SUPFAM" id="SSF56112">
    <property type="entry name" value="Protein kinase-like (PK-like)"/>
    <property type="match status" value="1"/>
</dbReference>
<feature type="domain" description="Histidine kinase" evidence="8">
    <location>
        <begin position="1529"/>
        <end position="1749"/>
    </location>
</feature>
<evidence type="ECO:0000256" key="5">
    <source>
        <dbReference type="ARBA" id="ARBA00022777"/>
    </source>
</evidence>
<proteinExistence type="predicted"/>
<dbReference type="EC" id="2.7.13.3" evidence="2"/>
<evidence type="ECO:0000256" key="3">
    <source>
        <dbReference type="ARBA" id="ARBA00022553"/>
    </source>
</evidence>
<keyword evidence="4" id="KW-0808">Transferase</keyword>
<dbReference type="PROSITE" id="PS50011">
    <property type="entry name" value="PROTEIN_KINASE_DOM"/>
    <property type="match status" value="1"/>
</dbReference>
<comment type="catalytic activity">
    <reaction evidence="1">
        <text>ATP + protein L-histidine = ADP + protein N-phospho-L-histidine.</text>
        <dbReference type="EC" id="2.7.13.3"/>
    </reaction>
</comment>